<dbReference type="SUPFAM" id="SSF56574">
    <property type="entry name" value="Serpins"/>
    <property type="match status" value="1"/>
</dbReference>
<organism evidence="14 15">
    <name type="scientific">Latimeria chalumnae</name>
    <name type="common">Coelacanth</name>
    <dbReference type="NCBI Taxonomy" id="7897"/>
    <lineage>
        <taxon>Eukaryota</taxon>
        <taxon>Metazoa</taxon>
        <taxon>Chordata</taxon>
        <taxon>Craniata</taxon>
        <taxon>Vertebrata</taxon>
        <taxon>Euteleostomi</taxon>
        <taxon>Coelacanthiformes</taxon>
        <taxon>Coelacanthidae</taxon>
        <taxon>Latimeria</taxon>
    </lineage>
</organism>
<evidence type="ECO:0000256" key="9">
    <source>
        <dbReference type="ARBA" id="ARBA00043177"/>
    </source>
</evidence>
<dbReference type="FunFam" id="3.30.497.10:FF:000001">
    <property type="entry name" value="Serine protease inhibitor"/>
    <property type="match status" value="1"/>
</dbReference>
<evidence type="ECO:0000256" key="7">
    <source>
        <dbReference type="ARBA" id="ARBA00039512"/>
    </source>
</evidence>
<reference evidence="15" key="1">
    <citation type="submission" date="2011-08" db="EMBL/GenBank/DDBJ databases">
        <title>The draft genome of Latimeria chalumnae.</title>
        <authorList>
            <person name="Di Palma F."/>
            <person name="Alfoldi J."/>
            <person name="Johnson J."/>
            <person name="Berlin A."/>
            <person name="Gnerre S."/>
            <person name="Jaffe D."/>
            <person name="MacCallum I."/>
            <person name="Young S."/>
            <person name="Walker B.J."/>
            <person name="Lander E."/>
            <person name="Lindblad-Toh K."/>
        </authorList>
    </citation>
    <scope>NUCLEOTIDE SEQUENCE [LARGE SCALE GENOMIC DNA]</scope>
    <source>
        <strain evidence="15">Wild caught</strain>
    </source>
</reference>
<evidence type="ECO:0000256" key="10">
    <source>
        <dbReference type="RuleBase" id="RU000411"/>
    </source>
</evidence>
<evidence type="ECO:0000313" key="14">
    <source>
        <dbReference type="Ensembl" id="ENSLACP00000022164.1"/>
    </source>
</evidence>
<comment type="function">
    <text evidence="6">Major thyroid hormone transport protein in serum.</text>
</comment>
<evidence type="ECO:0000256" key="4">
    <source>
        <dbReference type="ARBA" id="ARBA00022729"/>
    </source>
</evidence>
<dbReference type="AlphaFoldDB" id="M3XHF8"/>
<dbReference type="HOGENOM" id="CLU_023330_2_2_1"/>
<dbReference type="OMA" id="XKINISE"/>
<dbReference type="PANTHER" id="PTHR11461:SF375">
    <property type="entry name" value="THYROXINE-BINDING GLOBULIN"/>
    <property type="match status" value="1"/>
</dbReference>
<evidence type="ECO:0000256" key="5">
    <source>
        <dbReference type="ARBA" id="ARBA00023180"/>
    </source>
</evidence>
<dbReference type="Proteomes" id="UP000008672">
    <property type="component" value="Unassembled WGS sequence"/>
</dbReference>
<dbReference type="EMBL" id="AFYH01280438">
    <property type="status" value="NOT_ANNOTATED_CDS"/>
    <property type="molecule type" value="Genomic_DNA"/>
</dbReference>
<dbReference type="Bgee" id="ENSLACG00000022339">
    <property type="expression patterns" value="Expressed in pharyngeal gill and 2 other cell types or tissues"/>
</dbReference>
<dbReference type="OrthoDB" id="671595at2759"/>
<proteinExistence type="inferred from homology"/>
<feature type="compositionally biased region" description="Basic and acidic residues" evidence="11">
    <location>
        <begin position="50"/>
        <end position="64"/>
    </location>
</feature>
<name>M3XHF8_LATCH</name>
<dbReference type="GO" id="GO:0005615">
    <property type="term" value="C:extracellular space"/>
    <property type="evidence" value="ECO:0007669"/>
    <property type="project" value="InterPro"/>
</dbReference>
<keyword evidence="5" id="KW-0325">Glycoprotein</keyword>
<evidence type="ECO:0000256" key="2">
    <source>
        <dbReference type="ARBA" id="ARBA00009500"/>
    </source>
</evidence>
<feature type="compositionally biased region" description="Pro residues" evidence="11">
    <location>
        <begin position="34"/>
        <end position="43"/>
    </location>
</feature>
<evidence type="ECO:0000259" key="13">
    <source>
        <dbReference type="SMART" id="SM00093"/>
    </source>
</evidence>
<reference evidence="14" key="3">
    <citation type="submission" date="2025-09" db="UniProtKB">
        <authorList>
            <consortium name="Ensembl"/>
        </authorList>
    </citation>
    <scope>IDENTIFICATION</scope>
</reference>
<dbReference type="InterPro" id="IPR023796">
    <property type="entry name" value="Serpin_dom"/>
</dbReference>
<evidence type="ECO:0000256" key="1">
    <source>
        <dbReference type="ARBA" id="ARBA00004613"/>
    </source>
</evidence>
<dbReference type="InterPro" id="IPR000215">
    <property type="entry name" value="Serpin_fam"/>
</dbReference>
<dbReference type="InterPro" id="IPR042178">
    <property type="entry name" value="Serpin_sf_1"/>
</dbReference>
<keyword evidence="4 12" id="KW-0732">Signal</keyword>
<dbReference type="KEGG" id="lcm:102365046"/>
<dbReference type="InParanoid" id="M3XHF8"/>
<feature type="region of interest" description="Disordered" evidence="11">
    <location>
        <begin position="24"/>
        <end position="64"/>
    </location>
</feature>
<comment type="similarity">
    <text evidence="2 10">Belongs to the serpin family.</text>
</comment>
<dbReference type="Gene3D" id="3.30.497.10">
    <property type="entry name" value="Antithrombin, subunit I, domain 2"/>
    <property type="match status" value="1"/>
</dbReference>
<dbReference type="InterPro" id="IPR036186">
    <property type="entry name" value="Serpin_sf"/>
</dbReference>
<evidence type="ECO:0000256" key="3">
    <source>
        <dbReference type="ARBA" id="ARBA00022525"/>
    </source>
</evidence>
<feature type="signal peptide" evidence="12">
    <location>
        <begin position="1"/>
        <end position="20"/>
    </location>
</feature>
<dbReference type="PANTHER" id="PTHR11461">
    <property type="entry name" value="SERINE PROTEASE INHIBITOR, SERPIN"/>
    <property type="match status" value="1"/>
</dbReference>
<dbReference type="SMART" id="SM00093">
    <property type="entry name" value="SERPIN"/>
    <property type="match status" value="1"/>
</dbReference>
<feature type="chain" id="PRO_5004043321" description="Thyroxine-binding globulin" evidence="12">
    <location>
        <begin position="21"/>
        <end position="250"/>
    </location>
</feature>
<protein>
    <recommendedName>
        <fullName evidence="7">Thyroxine-binding globulin</fullName>
    </recommendedName>
    <alternativeName>
        <fullName evidence="9">Serpin A7</fullName>
    </alternativeName>
    <alternativeName>
        <fullName evidence="8">T4-binding globulin</fullName>
    </alternativeName>
</protein>
<sequence length="250" mass="28435">MEKSLYISLLVALLYSIVQCHHHKTHNSDDQPPGSQPPGPPHNTPIQHGPHLDHHNGDHHGHHHEDEDILCHKLTPANSDFAIRFYNKVLSYPTRASKNIFFSPISISIALSMLSLGAESSTLHQLHEGLGFNTTKLSEDEIHKAFEHLILMLNKDHSELQINTGNVVYLNKGCEPIQKFIDDAKLYYDAEVSNVDFQKSEETMQKINAHVKNQMHGKIEDLIKDLDNDTIMLLLNYIFFRGKSTKSTFM</sequence>
<dbReference type="GeneTree" id="ENSGT00940000160877"/>
<evidence type="ECO:0000256" key="8">
    <source>
        <dbReference type="ARBA" id="ARBA00042967"/>
    </source>
</evidence>
<reference evidence="14" key="2">
    <citation type="submission" date="2025-08" db="UniProtKB">
        <authorList>
            <consortium name="Ensembl"/>
        </authorList>
    </citation>
    <scope>IDENTIFICATION</scope>
</reference>
<comment type="subcellular location">
    <subcellularLocation>
        <location evidence="1">Secreted</location>
    </subcellularLocation>
</comment>
<evidence type="ECO:0000256" key="6">
    <source>
        <dbReference type="ARBA" id="ARBA00037352"/>
    </source>
</evidence>
<evidence type="ECO:0000313" key="15">
    <source>
        <dbReference type="Proteomes" id="UP000008672"/>
    </source>
</evidence>
<dbReference type="STRING" id="7897.ENSLACP00000022164"/>
<feature type="domain" description="Serpin" evidence="13">
    <location>
        <begin position="83"/>
        <end position="250"/>
    </location>
</feature>
<evidence type="ECO:0000256" key="12">
    <source>
        <dbReference type="SAM" id="SignalP"/>
    </source>
</evidence>
<dbReference type="eggNOG" id="KOG2392">
    <property type="taxonomic scope" value="Eukaryota"/>
</dbReference>
<dbReference type="Pfam" id="PF00079">
    <property type="entry name" value="Serpin"/>
    <property type="match status" value="1"/>
</dbReference>
<dbReference type="Ensembl" id="ENSLACT00000025457.1">
    <property type="protein sequence ID" value="ENSLACP00000022164.1"/>
    <property type="gene ID" value="ENSLACG00000022339.1"/>
</dbReference>
<evidence type="ECO:0000256" key="11">
    <source>
        <dbReference type="SAM" id="MobiDB-lite"/>
    </source>
</evidence>
<dbReference type="GO" id="GO:0004867">
    <property type="term" value="F:serine-type endopeptidase inhibitor activity"/>
    <property type="evidence" value="ECO:0007669"/>
    <property type="project" value="InterPro"/>
</dbReference>
<accession>M3XHF8</accession>
<keyword evidence="15" id="KW-1185">Reference proteome</keyword>
<keyword evidence="3" id="KW-0964">Secreted</keyword>